<feature type="domain" description="HTH cro/C1-type" evidence="2">
    <location>
        <begin position="13"/>
        <end position="67"/>
    </location>
</feature>
<dbReference type="PANTHER" id="PTHR46797">
    <property type="entry name" value="HTH-TYPE TRANSCRIPTIONAL REGULATOR"/>
    <property type="match status" value="1"/>
</dbReference>
<dbReference type="SMART" id="SM00530">
    <property type="entry name" value="HTH_XRE"/>
    <property type="match status" value="1"/>
</dbReference>
<evidence type="ECO:0000313" key="3">
    <source>
        <dbReference type="EMBL" id="SFS13937.1"/>
    </source>
</evidence>
<protein>
    <submittedName>
        <fullName evidence="3">Transcriptional regulator, XRE family with cupin sensor</fullName>
    </submittedName>
</protein>
<dbReference type="Gene3D" id="2.60.120.10">
    <property type="entry name" value="Jelly Rolls"/>
    <property type="match status" value="1"/>
</dbReference>
<dbReference type="InterPro" id="IPR001387">
    <property type="entry name" value="Cro/C1-type_HTH"/>
</dbReference>
<keyword evidence="4" id="KW-1185">Reference proteome</keyword>
<dbReference type="Proteomes" id="UP000199024">
    <property type="component" value="Unassembled WGS sequence"/>
</dbReference>
<dbReference type="Gene3D" id="1.10.260.40">
    <property type="entry name" value="lambda repressor-like DNA-binding domains"/>
    <property type="match status" value="1"/>
</dbReference>
<evidence type="ECO:0000259" key="2">
    <source>
        <dbReference type="PROSITE" id="PS50943"/>
    </source>
</evidence>
<dbReference type="Pfam" id="PF01381">
    <property type="entry name" value="HTH_3"/>
    <property type="match status" value="1"/>
</dbReference>
<dbReference type="InterPro" id="IPR011051">
    <property type="entry name" value="RmlC_Cupin_sf"/>
</dbReference>
<dbReference type="InterPro" id="IPR013096">
    <property type="entry name" value="Cupin_2"/>
</dbReference>
<reference evidence="3 4" key="1">
    <citation type="submission" date="2016-10" db="EMBL/GenBank/DDBJ databases">
        <authorList>
            <person name="de Groot N.N."/>
        </authorList>
    </citation>
    <scope>NUCLEOTIDE SEQUENCE [LARGE SCALE GENOMIC DNA]</scope>
    <source>
        <strain evidence="3 4">DSM 21001</strain>
    </source>
</reference>
<dbReference type="GO" id="GO:0003677">
    <property type="term" value="F:DNA binding"/>
    <property type="evidence" value="ECO:0007669"/>
    <property type="project" value="UniProtKB-KW"/>
</dbReference>
<dbReference type="EMBL" id="FOZL01000001">
    <property type="protein sequence ID" value="SFS13937.1"/>
    <property type="molecule type" value="Genomic_DNA"/>
</dbReference>
<dbReference type="SUPFAM" id="SSF47413">
    <property type="entry name" value="lambda repressor-like DNA-binding domains"/>
    <property type="match status" value="1"/>
</dbReference>
<evidence type="ECO:0000313" key="4">
    <source>
        <dbReference type="Proteomes" id="UP000199024"/>
    </source>
</evidence>
<dbReference type="Pfam" id="PF07883">
    <property type="entry name" value="Cupin_2"/>
    <property type="match status" value="1"/>
</dbReference>
<dbReference type="InterPro" id="IPR010982">
    <property type="entry name" value="Lambda_DNA-bd_dom_sf"/>
</dbReference>
<dbReference type="SUPFAM" id="SSF51182">
    <property type="entry name" value="RmlC-like cupins"/>
    <property type="match status" value="1"/>
</dbReference>
<dbReference type="CDD" id="cd02209">
    <property type="entry name" value="cupin_XRE_C"/>
    <property type="match status" value="1"/>
</dbReference>
<dbReference type="STRING" id="474950.SAMN05421771_2427"/>
<dbReference type="RefSeq" id="WP_089839366.1">
    <property type="nucleotide sequence ID" value="NZ_FOZL01000001.1"/>
</dbReference>
<dbReference type="CDD" id="cd00093">
    <property type="entry name" value="HTH_XRE"/>
    <property type="match status" value="1"/>
</dbReference>
<keyword evidence="1" id="KW-0238">DNA-binding</keyword>
<name>A0A1I6MEC2_9BACT</name>
<gene>
    <name evidence="3" type="ORF">SAMN05421771_2427</name>
</gene>
<dbReference type="PANTHER" id="PTHR46797:SF1">
    <property type="entry name" value="METHYLPHOSPHONATE SYNTHASE"/>
    <property type="match status" value="1"/>
</dbReference>
<accession>A0A1I6MEC2</accession>
<dbReference type="InterPro" id="IPR014710">
    <property type="entry name" value="RmlC-like_jellyroll"/>
</dbReference>
<dbReference type="GO" id="GO:0003700">
    <property type="term" value="F:DNA-binding transcription factor activity"/>
    <property type="evidence" value="ECO:0007669"/>
    <property type="project" value="TreeGrafter"/>
</dbReference>
<dbReference type="AlphaFoldDB" id="A0A1I6MEC2"/>
<dbReference type="GO" id="GO:0005829">
    <property type="term" value="C:cytosol"/>
    <property type="evidence" value="ECO:0007669"/>
    <property type="project" value="TreeGrafter"/>
</dbReference>
<organism evidence="3 4">
    <name type="scientific">Granulicella pectinivorans</name>
    <dbReference type="NCBI Taxonomy" id="474950"/>
    <lineage>
        <taxon>Bacteria</taxon>
        <taxon>Pseudomonadati</taxon>
        <taxon>Acidobacteriota</taxon>
        <taxon>Terriglobia</taxon>
        <taxon>Terriglobales</taxon>
        <taxon>Acidobacteriaceae</taxon>
        <taxon>Granulicella</taxon>
    </lineage>
</organism>
<evidence type="ECO:0000256" key="1">
    <source>
        <dbReference type="ARBA" id="ARBA00023125"/>
    </source>
</evidence>
<dbReference type="OrthoDB" id="114637at2"/>
<proteinExistence type="predicted"/>
<dbReference type="InterPro" id="IPR050807">
    <property type="entry name" value="TransReg_Diox_bact_type"/>
</dbReference>
<sequence>MSHTGMMSVPARIRALRKKKGLTVEALAASVGVHKGHLSRIERGEKAPSLATLEAIARSLKVGMAQLFGEKTNEDDVIVVRKTERAVSGDSETYLIEALLAGSAMRPLAAYIVSPGREFLEHDVPDHVGQEFLFVLQGKIEVAVADQLLALGAGDCATYDAGLHHKVRRRSSTVARVLVLLGRN</sequence>
<dbReference type="PROSITE" id="PS50943">
    <property type="entry name" value="HTH_CROC1"/>
    <property type="match status" value="1"/>
</dbReference>